<accession>A0A8H6TVD4</accession>
<evidence type="ECO:0000256" key="5">
    <source>
        <dbReference type="ARBA" id="ARBA00022490"/>
    </source>
</evidence>
<feature type="compositionally biased region" description="Acidic residues" evidence="8">
    <location>
        <begin position="947"/>
        <end position="966"/>
    </location>
</feature>
<feature type="region of interest" description="Disordered" evidence="8">
    <location>
        <begin position="1490"/>
        <end position="1528"/>
    </location>
</feature>
<dbReference type="PANTHER" id="PTHR46006">
    <property type="entry name" value="RHO GUANINE NUCLEOTIDE EXCHANGE FACTOR AT 64C, ISOFORM A"/>
    <property type="match status" value="1"/>
</dbReference>
<feature type="coiled-coil region" evidence="7">
    <location>
        <begin position="471"/>
        <end position="498"/>
    </location>
</feature>
<dbReference type="InterPro" id="IPR003124">
    <property type="entry name" value="WH2_dom"/>
</dbReference>
<dbReference type="GO" id="GO:0035025">
    <property type="term" value="P:positive regulation of Rho protein signal transduction"/>
    <property type="evidence" value="ECO:0007669"/>
    <property type="project" value="TreeGrafter"/>
</dbReference>
<dbReference type="InterPro" id="IPR000261">
    <property type="entry name" value="EH_dom"/>
</dbReference>
<feature type="compositionally biased region" description="Pro residues" evidence="8">
    <location>
        <begin position="855"/>
        <end position="865"/>
    </location>
</feature>
<feature type="domain" description="DH" evidence="11">
    <location>
        <begin position="1612"/>
        <end position="1793"/>
    </location>
</feature>
<feature type="compositionally biased region" description="Pro residues" evidence="8">
    <location>
        <begin position="1014"/>
        <end position="1042"/>
    </location>
</feature>
<feature type="compositionally biased region" description="Low complexity" evidence="8">
    <location>
        <begin position="1321"/>
        <end position="1332"/>
    </location>
</feature>
<feature type="domain" description="SH3" evidence="9">
    <location>
        <begin position="1247"/>
        <end position="1306"/>
    </location>
</feature>
<dbReference type="Pfam" id="PF12763">
    <property type="entry name" value="EH"/>
    <property type="match status" value="1"/>
</dbReference>
<dbReference type="SUPFAM" id="SSF48065">
    <property type="entry name" value="DBL homology domain (DH-domain)"/>
    <property type="match status" value="1"/>
</dbReference>
<dbReference type="Pfam" id="PF02205">
    <property type="entry name" value="WH2"/>
    <property type="match status" value="1"/>
</dbReference>
<feature type="region of interest" description="Disordered" evidence="8">
    <location>
        <begin position="1308"/>
        <end position="1470"/>
    </location>
</feature>
<dbReference type="PROSITE" id="PS50031">
    <property type="entry name" value="EH"/>
    <property type="match status" value="1"/>
</dbReference>
<feature type="compositionally biased region" description="Basic and acidic residues" evidence="8">
    <location>
        <begin position="621"/>
        <end position="642"/>
    </location>
</feature>
<feature type="compositionally biased region" description="Basic and acidic residues" evidence="8">
    <location>
        <begin position="798"/>
        <end position="809"/>
    </location>
</feature>
<dbReference type="Gene3D" id="1.10.238.10">
    <property type="entry name" value="EF-hand"/>
    <property type="match status" value="1"/>
</dbReference>
<dbReference type="CDD" id="cd00052">
    <property type="entry name" value="EH"/>
    <property type="match status" value="1"/>
</dbReference>
<dbReference type="SMART" id="SM00325">
    <property type="entry name" value="RhoGEF"/>
    <property type="match status" value="1"/>
</dbReference>
<dbReference type="CDD" id="cd00174">
    <property type="entry name" value="SH3"/>
    <property type="match status" value="2"/>
</dbReference>
<dbReference type="InterPro" id="IPR001452">
    <property type="entry name" value="SH3_domain"/>
</dbReference>
<feature type="compositionally biased region" description="Pro residues" evidence="8">
    <location>
        <begin position="591"/>
        <end position="614"/>
    </location>
</feature>
<evidence type="ECO:0000259" key="9">
    <source>
        <dbReference type="PROSITE" id="PS50002"/>
    </source>
</evidence>
<feature type="compositionally biased region" description="Gly residues" evidence="8">
    <location>
        <begin position="1572"/>
        <end position="1582"/>
    </location>
</feature>
<evidence type="ECO:0000259" key="11">
    <source>
        <dbReference type="PROSITE" id="PS50010"/>
    </source>
</evidence>
<evidence type="ECO:0000313" key="15">
    <source>
        <dbReference type="EMBL" id="KAF7323427.1"/>
    </source>
</evidence>
<feature type="compositionally biased region" description="Low complexity" evidence="8">
    <location>
        <begin position="1"/>
        <end position="48"/>
    </location>
</feature>
<dbReference type="GO" id="GO:0005737">
    <property type="term" value="C:cytoplasm"/>
    <property type="evidence" value="ECO:0007669"/>
    <property type="project" value="UniProtKB-SubCell"/>
</dbReference>
<feature type="compositionally biased region" description="Basic and acidic residues" evidence="8">
    <location>
        <begin position="681"/>
        <end position="703"/>
    </location>
</feature>
<dbReference type="Pfam" id="PF14604">
    <property type="entry name" value="SH3_9"/>
    <property type="match status" value="1"/>
</dbReference>
<feature type="compositionally biased region" description="Low complexity" evidence="8">
    <location>
        <begin position="1447"/>
        <end position="1470"/>
    </location>
</feature>
<dbReference type="PROSITE" id="PS00741">
    <property type="entry name" value="DH_1"/>
    <property type="match status" value="1"/>
</dbReference>
<dbReference type="SMART" id="SM00326">
    <property type="entry name" value="SH3"/>
    <property type="match status" value="2"/>
</dbReference>
<organism evidence="15 16">
    <name type="scientific">Mycena chlorophos</name>
    <name type="common">Agaric fungus</name>
    <name type="synonym">Agaricus chlorophos</name>
    <dbReference type="NCBI Taxonomy" id="658473"/>
    <lineage>
        <taxon>Eukaryota</taxon>
        <taxon>Fungi</taxon>
        <taxon>Dikarya</taxon>
        <taxon>Basidiomycota</taxon>
        <taxon>Agaricomycotina</taxon>
        <taxon>Agaricomycetes</taxon>
        <taxon>Agaricomycetidae</taxon>
        <taxon>Agaricales</taxon>
        <taxon>Marasmiineae</taxon>
        <taxon>Mycenaceae</taxon>
        <taxon>Mycena</taxon>
    </lineage>
</organism>
<dbReference type="InterPro" id="IPR036028">
    <property type="entry name" value="SH3-like_dom_sf"/>
</dbReference>
<feature type="compositionally biased region" description="Polar residues" evidence="8">
    <location>
        <begin position="888"/>
        <end position="898"/>
    </location>
</feature>
<evidence type="ECO:0000259" key="10">
    <source>
        <dbReference type="PROSITE" id="PS50003"/>
    </source>
</evidence>
<feature type="domain" description="WH2" evidence="14">
    <location>
        <begin position="1054"/>
        <end position="1071"/>
    </location>
</feature>
<feature type="compositionally biased region" description="Basic and acidic residues" evidence="8">
    <location>
        <begin position="562"/>
        <end position="589"/>
    </location>
</feature>
<feature type="region of interest" description="Disordered" evidence="8">
    <location>
        <begin position="504"/>
        <end position="781"/>
    </location>
</feature>
<feature type="domain" description="EF-hand" evidence="13">
    <location>
        <begin position="252"/>
        <end position="287"/>
    </location>
</feature>
<evidence type="ECO:0000259" key="13">
    <source>
        <dbReference type="PROSITE" id="PS50222"/>
    </source>
</evidence>
<feature type="compositionally biased region" description="Pro residues" evidence="8">
    <location>
        <begin position="907"/>
        <end position="919"/>
    </location>
</feature>
<dbReference type="InterPro" id="IPR011993">
    <property type="entry name" value="PH-like_dom_sf"/>
</dbReference>
<evidence type="ECO:0000256" key="6">
    <source>
        <dbReference type="PROSITE-ProRule" id="PRU00192"/>
    </source>
</evidence>
<feature type="compositionally biased region" description="Basic and acidic residues" evidence="8">
    <location>
        <begin position="504"/>
        <end position="553"/>
    </location>
</feature>
<dbReference type="CDD" id="cd00160">
    <property type="entry name" value="RhoGEF"/>
    <property type="match status" value="1"/>
</dbReference>
<dbReference type="SMART" id="SM00233">
    <property type="entry name" value="PH"/>
    <property type="match status" value="1"/>
</dbReference>
<feature type="compositionally biased region" description="Basic and acidic residues" evidence="8">
    <location>
        <begin position="1384"/>
        <end position="1394"/>
    </location>
</feature>
<keyword evidence="4 6" id="KW-0728">SH3 domain</keyword>
<dbReference type="GO" id="GO:0005085">
    <property type="term" value="F:guanyl-nucleotide exchange factor activity"/>
    <property type="evidence" value="ECO:0007669"/>
    <property type="project" value="InterPro"/>
</dbReference>
<feature type="compositionally biased region" description="Basic and acidic residues" evidence="8">
    <location>
        <begin position="968"/>
        <end position="978"/>
    </location>
</feature>
<feature type="compositionally biased region" description="Polar residues" evidence="8">
    <location>
        <begin position="833"/>
        <end position="847"/>
    </location>
</feature>
<feature type="region of interest" description="Disordered" evidence="8">
    <location>
        <begin position="321"/>
        <end position="378"/>
    </location>
</feature>
<dbReference type="Gene3D" id="2.30.29.30">
    <property type="entry name" value="Pleckstrin-homology domain (PH domain)/Phosphotyrosine-binding domain (PTB)"/>
    <property type="match status" value="1"/>
</dbReference>
<dbReference type="OrthoDB" id="1716625at2759"/>
<feature type="compositionally biased region" description="Pro residues" evidence="8">
    <location>
        <begin position="717"/>
        <end position="767"/>
    </location>
</feature>
<dbReference type="GO" id="GO:0035556">
    <property type="term" value="P:intracellular signal transduction"/>
    <property type="evidence" value="ECO:0007669"/>
    <property type="project" value="InterPro"/>
</dbReference>
<dbReference type="PROSITE" id="PS50010">
    <property type="entry name" value="DH_2"/>
    <property type="match status" value="1"/>
</dbReference>
<dbReference type="InterPro" id="IPR001849">
    <property type="entry name" value="PH_domain"/>
</dbReference>
<feature type="compositionally biased region" description="Low complexity" evidence="8">
    <location>
        <begin position="1000"/>
        <end position="1013"/>
    </location>
</feature>
<sequence length="1943" mass="212060">MSQWGQQPGYQYPMQTGYPGQQPQQPQQFQPQQTGFPQQPGFPQNPGLGVPGGGLVPQQTGYVPPRPMVQPQQTGMPGMGGQPAFLSTQPTGYGGFQQRAAPPPPVPALPAQFQGQQPGFLSQPPPVPNRGFLNASPGGLVPQPTGFAGQRPLVAQPTGFVDPRLQLMSNSFMPMNTSAPYSAAGLPQLQPQQPVSLQQSFQQMQTQKPRVSWALGKAEKKQYDQIFRAWDAQRTGFIDGKNALEVFGQSGLSKDDLARIWSLADVDDRGKLNIAEFHVAMGLIYRRLNGSEIPDVLPPELVPPSVTAISDSVNMLTDLLKNEPRSRTPNGGDVSYQPQRSFTNTTTTPAGRDATIYRHDDSQSAYKPRSRHLNRDDVRATAELNSSTADLNDMKRALANTASMLDRASEEDRQRTAEDEELEREMDDLKYRVDRIREDLDYVGRGPRSGAREEEKRKLERELLELQHVRIPEIERRLKAREERRDREKREAIRARDRRNDRFGRFADRDDDRDRYDRERERDRDRRRYDDDDRDRRPYSRGGYRDRDDRDFDGGSYRRRSPSRERDNRDYGRDNRDRDNRDREYERPRSAAPPEPAPPAARPAPSPSPAPSPAPATKSMTAEEKQAFARAEARRRVEERMKALGVTPSPSPATVDSSVEERLAQEKKEAEEQARIATQQAEEREAARQSRLASEKAVKEGKEPASPIPTPTKTAPAAPPAPTPTAKFAPPPPKPKSAPPPPTSRAKAAPPPPKPRAPAAAPPPPKVVVPQVDPEEEEFKRREAALLKQREERAERLRKMMEEEERQAKEEEEALRARQRARVAAAAAANEPPSATASIASLSTRSESPVIVAAPTPPPAPPVTTPPEKSSGTNPFSRFMKEAGGTPSAASTPSTNPWASATSTPVVTPPVAPPAPPASAAPVRNNPFPTAAPQTSSYHTVPKGNIDDDEDWEDIQEKDDDSDSDDPLTSRDARKDFAKQLFQNILPSAPSPGPGGAGSRSGTPATPASAGVGAPPPPPPPPAAPMAPPAPPMAPPAPPPPAASSAAPAGARPDTSALMLAIQGGKSLRKTVTVDKSGPSVSGKIVGDAAPPAHINAAPRAPSPPPAAPAAPGHADHRQSVDWYAGLAADSGPVVVDRMPAMREEVEEPYEPHAPPPPAIHVEDEYVPQPEPESSAGSDLMADVDRSIDLKVRTLYAYEADGTEDISFGENQILIANPSKSGGDWWYGRSVTDGRSGMFPKTYVAEIHPTSAKAIYAYSAANADELSFSEGETLDIIDTSEEEWWKVERQGVVYIVPAAYLEAVEAASTSTPTTQRQEEPSTYASTSAAVSVRDVQEREASTSIQHARLDIEVVDESSDSDNDDGDGDDDYYSLSESEEEAADDEAREHERQRVLEAAGLIVKQDASVQPPPRPARRRSSKEDGGADRDKPKQRRPAPAAPDRDRSSVVSTADSSGSGSKDLPPLPPALQLDDAYDRYETFVRGHHSRLSVASVEVPASPSSPSGIVASPSQSSVTSASASGDGAGSRSGYSQLLNFLGRKTPSEATDPRSMVDRKATISAPILHTPDNAAGPGGSGAGGAGSRANSPAFGTSWASLVDKSALEGIPTMERKRQEAIFELIVTEETYVKDLQLIVESFYSSMMTILERKAITVVFANIEDILLTNTTFMSELEQRQKECRLYVDRIGDILQTHMVNMAVYMEYCVNQGNAIKVLKSLRDSNPELASHLQRLKDENRNLDLSSYLLAPMQRITRYPLLIKQILHYTETSLGEEYKAIEKSVTTAERILSHINESIRDLEGRETLKRISQNLWIGQGRLDLTAPTRHMGARRLVKEGPLVKGKSGRKLHGFLCSDILVLTDAGMKTLYRMPVPLNEAQVKDNSKDDRMFEIALPYPRGGDAVVLRAGSVRDCQLWMDAIDAAAKKCKEAEKRALRKVASTSSYNS</sequence>
<feature type="region of interest" description="Disordered" evidence="8">
    <location>
        <begin position="1563"/>
        <end position="1587"/>
    </location>
</feature>
<feature type="domain" description="EH" evidence="12">
    <location>
        <begin position="219"/>
        <end position="308"/>
    </location>
</feature>
<evidence type="ECO:0000259" key="12">
    <source>
        <dbReference type="PROSITE" id="PS50031"/>
    </source>
</evidence>
<gene>
    <name evidence="15" type="ORF">HMN09_00123600</name>
</gene>
<evidence type="ECO:0000256" key="3">
    <source>
        <dbReference type="ARBA" id="ARBA00020728"/>
    </source>
</evidence>
<evidence type="ECO:0000256" key="7">
    <source>
        <dbReference type="SAM" id="Coils"/>
    </source>
</evidence>
<feature type="domain" description="PH" evidence="10">
    <location>
        <begin position="1830"/>
        <end position="1922"/>
    </location>
</feature>
<dbReference type="InterPro" id="IPR002048">
    <property type="entry name" value="EF_hand_dom"/>
</dbReference>
<feature type="compositionally biased region" description="Basic and acidic residues" evidence="8">
    <location>
        <begin position="659"/>
        <end position="674"/>
    </location>
</feature>
<dbReference type="PROSITE" id="PS50222">
    <property type="entry name" value="EF_HAND_2"/>
    <property type="match status" value="1"/>
</dbReference>
<evidence type="ECO:0000256" key="1">
    <source>
        <dbReference type="ARBA" id="ARBA00004496"/>
    </source>
</evidence>
<dbReference type="Gene3D" id="2.30.30.40">
    <property type="entry name" value="SH3 Domains"/>
    <property type="match status" value="2"/>
</dbReference>
<dbReference type="SUPFAM" id="SSF50729">
    <property type="entry name" value="PH domain-like"/>
    <property type="match status" value="1"/>
</dbReference>
<feature type="region of interest" description="Disordered" evidence="8">
    <location>
        <begin position="403"/>
        <end position="425"/>
    </location>
</feature>
<dbReference type="InterPro" id="IPR001331">
    <property type="entry name" value="GDS_CDC24_CS"/>
</dbReference>
<dbReference type="Pfam" id="PF00621">
    <property type="entry name" value="RhoGEF"/>
    <property type="match status" value="1"/>
</dbReference>
<dbReference type="Pfam" id="PF00018">
    <property type="entry name" value="SH3_1"/>
    <property type="match status" value="1"/>
</dbReference>
<dbReference type="EMBL" id="JACAZE010000001">
    <property type="protein sequence ID" value="KAF7323427.1"/>
    <property type="molecule type" value="Genomic_DNA"/>
</dbReference>
<evidence type="ECO:0000256" key="8">
    <source>
        <dbReference type="SAM" id="MobiDB-lite"/>
    </source>
</evidence>
<feature type="compositionally biased region" description="Acidic residues" evidence="8">
    <location>
        <begin position="1352"/>
        <end position="1383"/>
    </location>
</feature>
<keyword evidence="16" id="KW-1185">Reference proteome</keyword>
<feature type="compositionally biased region" description="Basic and acidic residues" evidence="8">
    <location>
        <begin position="1420"/>
        <end position="1430"/>
    </location>
</feature>
<comment type="subcellular location">
    <subcellularLocation>
        <location evidence="1">Cytoplasm</location>
    </subcellularLocation>
</comment>
<name>A0A8H6TVD4_MYCCL</name>
<dbReference type="InterPro" id="IPR051480">
    <property type="entry name" value="Endocytic_GEF_Adapter"/>
</dbReference>
<feature type="compositionally biased region" description="Polar residues" evidence="8">
    <location>
        <begin position="336"/>
        <end position="349"/>
    </location>
</feature>
<dbReference type="PROSITE" id="PS50003">
    <property type="entry name" value="PH_DOMAIN"/>
    <property type="match status" value="1"/>
</dbReference>
<keyword evidence="5" id="KW-0963">Cytoplasm</keyword>
<feature type="compositionally biased region" description="Basic and acidic residues" evidence="8">
    <location>
        <begin position="407"/>
        <end position="417"/>
    </location>
</feature>
<dbReference type="PANTHER" id="PTHR46006:SF6">
    <property type="entry name" value="INTERSECTIN-2 ISOFORM X1"/>
    <property type="match status" value="1"/>
</dbReference>
<evidence type="ECO:0000256" key="4">
    <source>
        <dbReference type="ARBA" id="ARBA00022443"/>
    </source>
</evidence>
<comment type="caution">
    <text evidence="15">The sequence shown here is derived from an EMBL/GenBank/DDBJ whole genome shotgun (WGS) entry which is preliminary data.</text>
</comment>
<feature type="region of interest" description="Disordered" evidence="8">
    <location>
        <begin position="823"/>
        <end position="1117"/>
    </location>
</feature>
<dbReference type="Proteomes" id="UP000613580">
    <property type="component" value="Unassembled WGS sequence"/>
</dbReference>
<dbReference type="GO" id="GO:0003779">
    <property type="term" value="F:actin binding"/>
    <property type="evidence" value="ECO:0007669"/>
    <property type="project" value="InterPro"/>
</dbReference>
<dbReference type="PROSITE" id="PS50002">
    <property type="entry name" value="SH3"/>
    <property type="match status" value="1"/>
</dbReference>
<dbReference type="PRINTS" id="PR00499">
    <property type="entry name" value="P67PHOX"/>
</dbReference>
<dbReference type="PROSITE" id="PS51082">
    <property type="entry name" value="WH2"/>
    <property type="match status" value="1"/>
</dbReference>
<dbReference type="SUPFAM" id="SSF50044">
    <property type="entry name" value="SH3-domain"/>
    <property type="match status" value="2"/>
</dbReference>
<dbReference type="InterPro" id="IPR011992">
    <property type="entry name" value="EF-hand-dom_pair"/>
</dbReference>
<dbReference type="SMART" id="SM00027">
    <property type="entry name" value="EH"/>
    <property type="match status" value="1"/>
</dbReference>
<dbReference type="SUPFAM" id="SSF47473">
    <property type="entry name" value="EF-hand"/>
    <property type="match status" value="1"/>
</dbReference>
<dbReference type="Gene3D" id="1.20.900.10">
    <property type="entry name" value="Dbl homology (DH) domain"/>
    <property type="match status" value="1"/>
</dbReference>
<keyword evidence="7" id="KW-0175">Coiled coil</keyword>
<evidence type="ECO:0000256" key="2">
    <source>
        <dbReference type="ARBA" id="ARBA00015110"/>
    </source>
</evidence>
<proteinExistence type="predicted"/>
<evidence type="ECO:0000259" key="14">
    <source>
        <dbReference type="PROSITE" id="PS51082"/>
    </source>
</evidence>
<dbReference type="InterPro" id="IPR035899">
    <property type="entry name" value="DBL_dom_sf"/>
</dbReference>
<feature type="region of interest" description="Disordered" evidence="8">
    <location>
        <begin position="1"/>
        <end position="58"/>
    </location>
</feature>
<protein>
    <recommendedName>
        <fullName evidence="2">Actin cytoskeleton-regulatory complex protein PAN1</fullName>
    </recommendedName>
    <alternativeName>
        <fullName evidence="3">Actin cytoskeleton-regulatory complex protein pan1</fullName>
    </alternativeName>
</protein>
<dbReference type="GO" id="GO:0005509">
    <property type="term" value="F:calcium ion binding"/>
    <property type="evidence" value="ECO:0007669"/>
    <property type="project" value="InterPro"/>
</dbReference>
<evidence type="ECO:0000313" key="16">
    <source>
        <dbReference type="Proteomes" id="UP000613580"/>
    </source>
</evidence>
<reference evidence="15" key="1">
    <citation type="submission" date="2020-05" db="EMBL/GenBank/DDBJ databases">
        <title>Mycena genomes resolve the evolution of fungal bioluminescence.</title>
        <authorList>
            <person name="Tsai I.J."/>
        </authorList>
    </citation>
    <scope>NUCLEOTIDE SEQUENCE</scope>
    <source>
        <strain evidence="15">110903Hualien_Pintung</strain>
    </source>
</reference>
<feature type="region of interest" description="Disordered" evidence="8">
    <location>
        <begin position="798"/>
        <end position="817"/>
    </location>
</feature>
<dbReference type="InterPro" id="IPR000219">
    <property type="entry name" value="DH_dom"/>
</dbReference>